<dbReference type="EMBL" id="AP021888">
    <property type="protein sequence ID" value="BBP42550.1"/>
    <property type="molecule type" value="Genomic_DNA"/>
</dbReference>
<evidence type="ECO:0000259" key="3">
    <source>
        <dbReference type="PROSITE" id="PS50112"/>
    </source>
</evidence>
<keyword evidence="2" id="KW-0472">Membrane</keyword>
<dbReference type="Proteomes" id="UP000501466">
    <property type="component" value="Chromosome"/>
</dbReference>
<evidence type="ECO:0000259" key="4">
    <source>
        <dbReference type="PROSITE" id="PS50113"/>
    </source>
</evidence>
<dbReference type="CDD" id="cd00130">
    <property type="entry name" value="PAS"/>
    <property type="match status" value="1"/>
</dbReference>
<feature type="domain" description="PAC" evidence="4">
    <location>
        <begin position="477"/>
        <end position="530"/>
    </location>
</feature>
<dbReference type="Pfam" id="PF00990">
    <property type="entry name" value="GGDEF"/>
    <property type="match status" value="1"/>
</dbReference>
<dbReference type="NCBIfam" id="TIGR00229">
    <property type="entry name" value="sensory_box"/>
    <property type="match status" value="1"/>
</dbReference>
<evidence type="ECO:0000313" key="6">
    <source>
        <dbReference type="EMBL" id="BBP42550.1"/>
    </source>
</evidence>
<evidence type="ECO:0000256" key="1">
    <source>
        <dbReference type="ARBA" id="ARBA00001946"/>
    </source>
</evidence>
<dbReference type="SMART" id="SM00267">
    <property type="entry name" value="GGDEF"/>
    <property type="match status" value="1"/>
</dbReference>
<proteinExistence type="predicted"/>
<dbReference type="RefSeq" id="WP_173290078.1">
    <property type="nucleotide sequence ID" value="NZ_AP021888.1"/>
</dbReference>
<dbReference type="KEGG" id="tzo:THMIRHAT_02960"/>
<dbReference type="AlphaFoldDB" id="A0A6F8PKM7"/>
<dbReference type="CDD" id="cd01949">
    <property type="entry name" value="GGDEF"/>
    <property type="match status" value="1"/>
</dbReference>
<dbReference type="PANTHER" id="PTHR46663:SF2">
    <property type="entry name" value="GGDEF DOMAIN-CONTAINING PROTEIN"/>
    <property type="match status" value="1"/>
</dbReference>
<name>A0A6F8PKM7_9GAMM</name>
<dbReference type="PROSITE" id="PS50113">
    <property type="entry name" value="PAC"/>
    <property type="match status" value="1"/>
</dbReference>
<evidence type="ECO:0000313" key="7">
    <source>
        <dbReference type="Proteomes" id="UP000501466"/>
    </source>
</evidence>
<dbReference type="InterPro" id="IPR029787">
    <property type="entry name" value="Nucleotide_cyclase"/>
</dbReference>
<dbReference type="InterPro" id="IPR035965">
    <property type="entry name" value="PAS-like_dom_sf"/>
</dbReference>
<dbReference type="InterPro" id="IPR000014">
    <property type="entry name" value="PAS"/>
</dbReference>
<keyword evidence="2" id="KW-1133">Transmembrane helix</keyword>
<evidence type="ECO:0008006" key="8">
    <source>
        <dbReference type="Google" id="ProtNLM"/>
    </source>
</evidence>
<keyword evidence="7" id="KW-1185">Reference proteome</keyword>
<dbReference type="InterPro" id="IPR043128">
    <property type="entry name" value="Rev_trsase/Diguanyl_cyclase"/>
</dbReference>
<feature type="domain" description="PAS" evidence="3">
    <location>
        <begin position="404"/>
        <end position="474"/>
    </location>
</feature>
<dbReference type="PROSITE" id="PS50887">
    <property type="entry name" value="GGDEF"/>
    <property type="match status" value="1"/>
</dbReference>
<dbReference type="SMART" id="SM00091">
    <property type="entry name" value="PAS"/>
    <property type="match status" value="1"/>
</dbReference>
<dbReference type="InterPro" id="IPR000700">
    <property type="entry name" value="PAS-assoc_C"/>
</dbReference>
<dbReference type="SUPFAM" id="SSF55073">
    <property type="entry name" value="Nucleotide cyclase"/>
    <property type="match status" value="1"/>
</dbReference>
<gene>
    <name evidence="6" type="ORF">THMIRHAT_02960</name>
</gene>
<keyword evidence="2" id="KW-0812">Transmembrane</keyword>
<feature type="transmembrane region" description="Helical" evidence="2">
    <location>
        <begin position="305"/>
        <end position="329"/>
    </location>
</feature>
<protein>
    <recommendedName>
        <fullName evidence="8">Diguanylate cyclase</fullName>
    </recommendedName>
</protein>
<dbReference type="FunFam" id="3.30.70.270:FF:000001">
    <property type="entry name" value="Diguanylate cyclase domain protein"/>
    <property type="match status" value="1"/>
</dbReference>
<dbReference type="Gene3D" id="3.30.450.20">
    <property type="entry name" value="PAS domain"/>
    <property type="match status" value="1"/>
</dbReference>
<feature type="transmembrane region" description="Helical" evidence="2">
    <location>
        <begin position="7"/>
        <end position="26"/>
    </location>
</feature>
<evidence type="ECO:0000256" key="2">
    <source>
        <dbReference type="SAM" id="Phobius"/>
    </source>
</evidence>
<reference evidence="7" key="1">
    <citation type="submission" date="2019-11" db="EMBL/GenBank/DDBJ databases">
        <title>Isolation and characterization of two novel species in the genus Thiomicrorhabdus.</title>
        <authorList>
            <person name="Mochizuki J."/>
            <person name="Kojima H."/>
            <person name="Fukui M."/>
        </authorList>
    </citation>
    <scope>NUCLEOTIDE SEQUENCE [LARGE SCALE GENOMIC DNA]</scope>
    <source>
        <strain evidence="7">AkT22</strain>
    </source>
</reference>
<accession>A0A6F8PKM7</accession>
<dbReference type="InterPro" id="IPR000160">
    <property type="entry name" value="GGDEF_dom"/>
</dbReference>
<dbReference type="SUPFAM" id="SSF55785">
    <property type="entry name" value="PYP-like sensor domain (PAS domain)"/>
    <property type="match status" value="1"/>
</dbReference>
<dbReference type="NCBIfam" id="TIGR00254">
    <property type="entry name" value="GGDEF"/>
    <property type="match status" value="1"/>
</dbReference>
<dbReference type="Pfam" id="PF08448">
    <property type="entry name" value="PAS_4"/>
    <property type="match status" value="1"/>
</dbReference>
<dbReference type="PROSITE" id="PS50112">
    <property type="entry name" value="PAS"/>
    <property type="match status" value="1"/>
</dbReference>
<feature type="domain" description="GGDEF" evidence="5">
    <location>
        <begin position="562"/>
        <end position="704"/>
    </location>
</feature>
<dbReference type="InterPro" id="IPR052163">
    <property type="entry name" value="DGC-Regulatory_Protein"/>
</dbReference>
<dbReference type="InterPro" id="IPR013656">
    <property type="entry name" value="PAS_4"/>
</dbReference>
<dbReference type="PANTHER" id="PTHR46663">
    <property type="entry name" value="DIGUANYLATE CYCLASE DGCT-RELATED"/>
    <property type="match status" value="1"/>
</dbReference>
<dbReference type="GO" id="GO:0003824">
    <property type="term" value="F:catalytic activity"/>
    <property type="evidence" value="ECO:0007669"/>
    <property type="project" value="UniProtKB-ARBA"/>
</dbReference>
<evidence type="ECO:0000259" key="5">
    <source>
        <dbReference type="PROSITE" id="PS50887"/>
    </source>
</evidence>
<dbReference type="Gene3D" id="3.30.70.270">
    <property type="match status" value="1"/>
</dbReference>
<organism evidence="6 7">
    <name type="scientific">Thiosulfativibrio zosterae</name>
    <dbReference type="NCBI Taxonomy" id="2675053"/>
    <lineage>
        <taxon>Bacteria</taxon>
        <taxon>Pseudomonadati</taxon>
        <taxon>Pseudomonadota</taxon>
        <taxon>Gammaproteobacteria</taxon>
        <taxon>Thiotrichales</taxon>
        <taxon>Piscirickettsiaceae</taxon>
        <taxon>Thiosulfativibrio</taxon>
    </lineage>
</organism>
<comment type="cofactor">
    <cofactor evidence="1">
        <name>Mg(2+)</name>
        <dbReference type="ChEBI" id="CHEBI:18420"/>
    </cofactor>
</comment>
<sequence length="708" mass="81057">MKIKNQLLLALGGVFLVFMLGVWYYANLATQSLNEYWAQRLIEKQLFFDKNRTLQPILQETALAKQMAQEPALLAMALDDNDLAAREAGLAVLENYRLKFQDHSFFAAFRKTQHYFYNDADNSRQNNPLAYTLNPQTADDQWFFRAIQLTDRPYQINVNKDTVLGTTKVWINLLLKHQGEVVGIIGTGLGLDSFLKQSVDISQPGIRNLFIDENLNIQLDRDERRINLASFIKPPSEQENLSFLLSHPEDLNTIKTFAKQLKSANSVEQIKTFWSHDDGNQRLIGITYLPEIGWFNITLFEPDELVFIDPLFIVSTLSGLILLILFILFRVNHALFIQPLVQLTQSVQQFRVDPHQLPNTSVRGYSQEMDTLSTEFKSLIEQVKYTQETLEQRIQERTLALQENETKLNTILNIIPAFVFIKDPAMRFTYVNKAVQNLFKTPLRDIIGKTDHSFFNEDFANSAEIEDRKVFEKGEESHREESVLNDAGEVVKVLHTVKIPLKHENGSVYALCGIAWDITQQKQSELATKQLALYDSLTQLPNRRLLMERLQQEQTLGQRKKTYAALLFLDLDNFKPLNDNYGHDIGDQLLLQTAQRLTQAVRETDTVARFGGDEFIIILSELSTDYSEAMASTQKIVDKILWQLAEPYDLTLAQSGLQHQCTLSIGITLFKGQGFNPQQIIQHADQAMYLAKKQGRNRSHLSPFSATS</sequence>